<keyword evidence="1" id="KW-0418">Kinase</keyword>
<reference evidence="1 2" key="1">
    <citation type="submission" date="2021-04" db="EMBL/GenBank/DDBJ databases">
        <title>Magnetospirillum sulfuroxidans sp. nov., a facultative chemolithoautotrophic sulfur-oxidizing alphaproteobacterium isolated from freshwater sediment and proposals for Paramagetospirillum gen. nov., and Magnetospirillaceae fam. nov.</title>
        <authorList>
            <person name="Koziaeva V."/>
            <person name="Geelhoed J.S."/>
            <person name="Sorokin D.Y."/>
            <person name="Grouzdev D.S."/>
        </authorList>
    </citation>
    <scope>NUCLEOTIDE SEQUENCE [LARGE SCALE GENOMIC DNA]</scope>
    <source>
        <strain evidence="1 2">J10</strain>
    </source>
</reference>
<keyword evidence="1" id="KW-0808">Transferase</keyword>
<dbReference type="Proteomes" id="UP000680714">
    <property type="component" value="Unassembled WGS sequence"/>
</dbReference>
<proteinExistence type="predicted"/>
<dbReference type="EMBL" id="JAGTUF010000018">
    <property type="protein sequence ID" value="MBR9973188.1"/>
    <property type="molecule type" value="Genomic_DNA"/>
</dbReference>
<dbReference type="RefSeq" id="WP_211550669.1">
    <property type="nucleotide sequence ID" value="NZ_JAGTUF010000018.1"/>
</dbReference>
<sequence length="183" mass="20617">MLAQQYRAFKSELDAHGIVFSFSGYLSEGILYSLGDALRQKMALEDTDVTTIKKVFSVFVEQSQNIIRYSAEKVQGNLGKSVELSSGMVTIGSENGRFFIVCGNIILEQDMEKLRGRLETLRGMDRDAIKAYYKEQLREPPDEGSRGATIGLIEIARRASAPIEFDFDRIDADRHFFCLKVSI</sequence>
<evidence type="ECO:0000313" key="2">
    <source>
        <dbReference type="Proteomes" id="UP000680714"/>
    </source>
</evidence>
<keyword evidence="2" id="KW-1185">Reference proteome</keyword>
<organism evidence="1 2">
    <name type="scientific">Magnetospirillum sulfuroxidans</name>
    <dbReference type="NCBI Taxonomy" id="611300"/>
    <lineage>
        <taxon>Bacteria</taxon>
        <taxon>Pseudomonadati</taxon>
        <taxon>Pseudomonadota</taxon>
        <taxon>Alphaproteobacteria</taxon>
        <taxon>Rhodospirillales</taxon>
        <taxon>Rhodospirillaceae</taxon>
        <taxon>Magnetospirillum</taxon>
    </lineage>
</organism>
<protein>
    <submittedName>
        <fullName evidence="1">SiaB family protein kinase</fullName>
    </submittedName>
</protein>
<dbReference type="Pfam" id="PF19788">
    <property type="entry name" value="DUF6272"/>
    <property type="match status" value="1"/>
</dbReference>
<dbReference type="GO" id="GO:0016301">
    <property type="term" value="F:kinase activity"/>
    <property type="evidence" value="ECO:0007669"/>
    <property type="project" value="UniProtKB-KW"/>
</dbReference>
<comment type="caution">
    <text evidence="1">The sequence shown here is derived from an EMBL/GenBank/DDBJ whole genome shotgun (WGS) entry which is preliminary data.</text>
</comment>
<dbReference type="NCBIfam" id="NF038262">
    <property type="entry name" value="SiaB_fam_kinase"/>
    <property type="match status" value="1"/>
</dbReference>
<evidence type="ECO:0000313" key="1">
    <source>
        <dbReference type="EMBL" id="MBR9973188.1"/>
    </source>
</evidence>
<dbReference type="InterPro" id="IPR046239">
    <property type="entry name" value="DUF6272"/>
</dbReference>
<accession>A0ABS5IHK7</accession>
<name>A0ABS5IHK7_9PROT</name>
<gene>
    <name evidence="1" type="ORF">KEC16_15805</name>
</gene>